<reference evidence="2 3" key="1">
    <citation type="journal article" date="2012" name="Genome Biol.">
        <title>Genome and low-iron response of an oceanic diatom adapted to chronic iron limitation.</title>
        <authorList>
            <person name="Lommer M."/>
            <person name="Specht M."/>
            <person name="Roy A.S."/>
            <person name="Kraemer L."/>
            <person name="Andreson R."/>
            <person name="Gutowska M.A."/>
            <person name="Wolf J."/>
            <person name="Bergner S.V."/>
            <person name="Schilhabel M.B."/>
            <person name="Klostermeier U.C."/>
            <person name="Beiko R.G."/>
            <person name="Rosenstiel P."/>
            <person name="Hippler M."/>
            <person name="Laroche J."/>
        </authorList>
    </citation>
    <scope>NUCLEOTIDE SEQUENCE [LARGE SCALE GENOMIC DNA]</scope>
    <source>
        <strain evidence="2 3">CCMP1005</strain>
    </source>
</reference>
<feature type="region of interest" description="Disordered" evidence="1">
    <location>
        <begin position="74"/>
        <end position="99"/>
    </location>
</feature>
<accession>K0T831</accession>
<feature type="compositionally biased region" description="Low complexity" evidence="1">
    <location>
        <begin position="83"/>
        <end position="94"/>
    </location>
</feature>
<dbReference type="OrthoDB" id="48106at2759"/>
<dbReference type="EMBL" id="AGNL01009959">
    <property type="protein sequence ID" value="EJK69516.1"/>
    <property type="molecule type" value="Genomic_DNA"/>
</dbReference>
<dbReference type="eggNOG" id="ENOG502SP4G">
    <property type="taxonomic scope" value="Eukaryota"/>
</dbReference>
<evidence type="ECO:0000313" key="3">
    <source>
        <dbReference type="Proteomes" id="UP000266841"/>
    </source>
</evidence>
<keyword evidence="3" id="KW-1185">Reference proteome</keyword>
<dbReference type="AlphaFoldDB" id="K0T831"/>
<dbReference type="OMA" id="VEWQARE"/>
<name>K0T831_THAOC</name>
<protein>
    <submittedName>
        <fullName evidence="2">Uncharacterized protein</fullName>
    </submittedName>
</protein>
<gene>
    <name evidence="2" type="ORF">THAOC_09217</name>
</gene>
<feature type="non-terminal residue" evidence="2">
    <location>
        <position position="1"/>
    </location>
</feature>
<sequence>HTEDATLGWLYPQTALVAKLVEHDKEDQKKRLKRQLKFDRRVNTLLQARIRHSVARGDPIVERQARLELEELVSTRLSTGERPSSSSQTTCPSTKKQRDAATKDSLGVFAALLVSIDSRDLPDEADKAERAAKTNQLCRNMTKATQSIEMFHDMKTLRGYARRKFAQRSALVADSLGKLHPDAIEMGVAAAARTRSEMDSGQLALYDEQIRLMKSCWSGLSRVANICSIGCGPGCDLVGTLTFLRHFVHECDSSSVEVGCRQRRLKAVLLDFAIEQWKEAVLDDLANLLRPDYVNEVCCCRCDVTRAMDDSIEQTVADVDLYLTSYLITETRFQWDEFFVDLVRQARVGALLYFVEPTPWQLHRLIRLSKKGSKASDNARTDVDYAPLEGLRFVWLDSSSKSPRLCVYASSSALTRIIENMKCTHQNFSHSMGGSEGLQYCWPSKFDDPPCILSIKLQHTRLHEYSLKINRNEF</sequence>
<evidence type="ECO:0000256" key="1">
    <source>
        <dbReference type="SAM" id="MobiDB-lite"/>
    </source>
</evidence>
<evidence type="ECO:0000313" key="2">
    <source>
        <dbReference type="EMBL" id="EJK69516.1"/>
    </source>
</evidence>
<dbReference type="Proteomes" id="UP000266841">
    <property type="component" value="Unassembled WGS sequence"/>
</dbReference>
<organism evidence="2 3">
    <name type="scientific">Thalassiosira oceanica</name>
    <name type="common">Marine diatom</name>
    <dbReference type="NCBI Taxonomy" id="159749"/>
    <lineage>
        <taxon>Eukaryota</taxon>
        <taxon>Sar</taxon>
        <taxon>Stramenopiles</taxon>
        <taxon>Ochrophyta</taxon>
        <taxon>Bacillariophyta</taxon>
        <taxon>Coscinodiscophyceae</taxon>
        <taxon>Thalassiosirophycidae</taxon>
        <taxon>Thalassiosirales</taxon>
        <taxon>Thalassiosiraceae</taxon>
        <taxon>Thalassiosira</taxon>
    </lineage>
</organism>
<comment type="caution">
    <text evidence="2">The sequence shown here is derived from an EMBL/GenBank/DDBJ whole genome shotgun (WGS) entry which is preliminary data.</text>
</comment>
<proteinExistence type="predicted"/>